<keyword evidence="3" id="KW-1185">Reference proteome</keyword>
<dbReference type="EMBL" id="CAXLJM020000001">
    <property type="protein sequence ID" value="CAL8068002.1"/>
    <property type="molecule type" value="Genomic_DNA"/>
</dbReference>
<sequence>MSHISKALLFGLLVTVAFLFESGEAQRGSSVPASRNPSRNNAQCTACTGTCAGLFCCDGVHKICGLSGNACMCFQRP</sequence>
<feature type="signal peptide" evidence="1">
    <location>
        <begin position="1"/>
        <end position="25"/>
    </location>
</feature>
<accession>A0ABP1PHI0</accession>
<proteinExistence type="predicted"/>
<feature type="chain" id="PRO_5045029693" evidence="1">
    <location>
        <begin position="26"/>
        <end position="77"/>
    </location>
</feature>
<comment type="caution">
    <text evidence="2">The sequence shown here is derived from an EMBL/GenBank/DDBJ whole genome shotgun (WGS) entry which is preliminary data.</text>
</comment>
<protein>
    <submittedName>
        <fullName evidence="2">Uncharacterized protein</fullName>
    </submittedName>
</protein>
<keyword evidence="1" id="KW-0732">Signal</keyword>
<evidence type="ECO:0000313" key="2">
    <source>
        <dbReference type="EMBL" id="CAL8068002.1"/>
    </source>
</evidence>
<evidence type="ECO:0000256" key="1">
    <source>
        <dbReference type="SAM" id="SignalP"/>
    </source>
</evidence>
<evidence type="ECO:0000313" key="3">
    <source>
        <dbReference type="Proteomes" id="UP001642540"/>
    </source>
</evidence>
<reference evidence="2 3" key="1">
    <citation type="submission" date="2024-08" db="EMBL/GenBank/DDBJ databases">
        <authorList>
            <person name="Cucini C."/>
            <person name="Frati F."/>
        </authorList>
    </citation>
    <scope>NUCLEOTIDE SEQUENCE [LARGE SCALE GENOMIC DNA]</scope>
</reference>
<gene>
    <name evidence="2" type="ORF">ODALV1_LOCUS63</name>
</gene>
<dbReference type="EMBL" id="CAXLJM020000001">
    <property type="protein sequence ID" value="CAL8068000.1"/>
    <property type="molecule type" value="Genomic_DNA"/>
</dbReference>
<dbReference type="Proteomes" id="UP001642540">
    <property type="component" value="Unassembled WGS sequence"/>
</dbReference>
<name>A0ABP1PHI0_9HEXA</name>
<organism evidence="2 3">
    <name type="scientific">Orchesella dallaii</name>
    <dbReference type="NCBI Taxonomy" id="48710"/>
    <lineage>
        <taxon>Eukaryota</taxon>
        <taxon>Metazoa</taxon>
        <taxon>Ecdysozoa</taxon>
        <taxon>Arthropoda</taxon>
        <taxon>Hexapoda</taxon>
        <taxon>Collembola</taxon>
        <taxon>Entomobryomorpha</taxon>
        <taxon>Entomobryoidea</taxon>
        <taxon>Orchesellidae</taxon>
        <taxon>Orchesellinae</taxon>
        <taxon>Orchesella</taxon>
    </lineage>
</organism>